<dbReference type="FunFam" id="3.40.50.10090:FF:000001">
    <property type="entry name" value="Bifunctional uroporphyrinogen-III C-methyltransferase/uroporphyrinogen-III synthase"/>
    <property type="match status" value="1"/>
</dbReference>
<feature type="region of interest" description="Disordered" evidence="4">
    <location>
        <begin position="18"/>
        <end position="45"/>
    </location>
</feature>
<evidence type="ECO:0000256" key="4">
    <source>
        <dbReference type="SAM" id="MobiDB-lite"/>
    </source>
</evidence>
<dbReference type="Pfam" id="PF02602">
    <property type="entry name" value="HEM4"/>
    <property type="match status" value="1"/>
</dbReference>
<keyword evidence="8" id="KW-1185">Reference proteome</keyword>
<protein>
    <submittedName>
        <fullName evidence="7">Putative uroporphyrin-III C-methyltransferase CysG</fullName>
    </submittedName>
</protein>
<dbReference type="SUPFAM" id="SSF69618">
    <property type="entry name" value="HemD-like"/>
    <property type="match status" value="1"/>
</dbReference>
<name>Q8FSE4_COREF</name>
<dbReference type="GO" id="GO:0032259">
    <property type="term" value="P:methylation"/>
    <property type="evidence" value="ECO:0007669"/>
    <property type="project" value="UniProtKB-KW"/>
</dbReference>
<dbReference type="InterPro" id="IPR036108">
    <property type="entry name" value="4pyrrol_syn_uPrphyn_synt_sf"/>
</dbReference>
<dbReference type="eggNOG" id="COG0007">
    <property type="taxonomic scope" value="Bacteria"/>
</dbReference>
<dbReference type="GO" id="GO:0004852">
    <property type="term" value="F:uroporphyrinogen-III synthase activity"/>
    <property type="evidence" value="ECO:0007669"/>
    <property type="project" value="InterPro"/>
</dbReference>
<evidence type="ECO:0000259" key="5">
    <source>
        <dbReference type="Pfam" id="PF00590"/>
    </source>
</evidence>
<dbReference type="CDD" id="cd06578">
    <property type="entry name" value="HemD"/>
    <property type="match status" value="1"/>
</dbReference>
<sequence length="673" mass="72087">MVAFDHIGCGSQWEPPGLTGREFVRRPVTSPSGHGQCPSSTAAGPSDMHESLMLIVVGWLVPSGDGYGFCPGQELEKILMTIAEKAEMADTRGIGTSQVPETTGVETHVARRLVSLVPHEVPCEELIPGKVIFVGAGPGNPDLLTVRAREVLGKTVRAVTDAQVLSSVRDFVAAELPVPEDKLKAAEEEYERLCAEAKEGGARRKPPRPAPPTAAEIIEVDHADPEEIARILAEQLAKGGDVIRLVTGNPLSSDSTLAEITAVSEAGMSFQVVPGMSLPGTVPAFAGIALGSTYTETDVSGEDVDWDQLASAPQPLVLQARAENLATIATELKTRDLPLELPVSVTVNGTTRMQRTYDTTLGALAKLDAELPGPLVVTLGEGVSDREKYSWWENRALYGWRVLVPRAKPQAAAMSARLASHGAIPQEVPTISVEPPRNPAQMERAIKGIVEGRYQWVVLTSVNAVRAVWDMITEFGLDSRSFAGVRIAAVGEKTAAEIRALGITPELLPPRNRQNAQGIVDVFPEYIEELDPVGRVLLPRADIATDVLVDGLVALGWEVDDVVAYRTVRAAPPSADIRDMIKTGGFDAVCFTSSSTVRNLVGIAGKPHPRTIIACIGPMTADTARELGLRVDVMPEIAEVPDLVDALADHVADLRAKGELPPPRKKRRRRKAS</sequence>
<evidence type="ECO:0000313" key="8">
    <source>
        <dbReference type="Proteomes" id="UP000001409"/>
    </source>
</evidence>
<dbReference type="InterPro" id="IPR003043">
    <property type="entry name" value="Uropor_MeTrfase_CS"/>
</dbReference>
<dbReference type="PANTHER" id="PTHR40082:SF1">
    <property type="entry name" value="BLR5956 PROTEIN"/>
    <property type="match status" value="1"/>
</dbReference>
<dbReference type="InterPro" id="IPR003754">
    <property type="entry name" value="4pyrrol_synth_uPrphyn_synth"/>
</dbReference>
<dbReference type="GO" id="GO:0008168">
    <property type="term" value="F:methyltransferase activity"/>
    <property type="evidence" value="ECO:0007669"/>
    <property type="project" value="UniProtKB-KW"/>
</dbReference>
<dbReference type="AlphaFoldDB" id="Q8FSE4"/>
<dbReference type="InterPro" id="IPR014776">
    <property type="entry name" value="4pyrrole_Mease_sub2"/>
</dbReference>
<dbReference type="PROSITE" id="PS00839">
    <property type="entry name" value="SUMT_1"/>
    <property type="match status" value="1"/>
</dbReference>
<feature type="compositionally biased region" description="Polar residues" evidence="4">
    <location>
        <begin position="29"/>
        <end position="43"/>
    </location>
</feature>
<dbReference type="InterPro" id="IPR035996">
    <property type="entry name" value="4pyrrol_Methylase_sf"/>
</dbReference>
<dbReference type="Proteomes" id="UP000001409">
    <property type="component" value="Chromosome"/>
</dbReference>
<dbReference type="Gene3D" id="3.40.1010.10">
    <property type="entry name" value="Cobalt-precorrin-4 Transmethylase, Domain 1"/>
    <property type="match status" value="1"/>
</dbReference>
<organism evidence="7 8">
    <name type="scientific">Corynebacterium efficiens (strain DSM 44549 / YS-314 / AJ 12310 / JCM 11189 / NBRC 100395)</name>
    <dbReference type="NCBI Taxonomy" id="196164"/>
    <lineage>
        <taxon>Bacteria</taxon>
        <taxon>Bacillati</taxon>
        <taxon>Actinomycetota</taxon>
        <taxon>Actinomycetes</taxon>
        <taxon>Mycobacteriales</taxon>
        <taxon>Corynebacteriaceae</taxon>
        <taxon>Corynebacterium</taxon>
    </lineage>
</organism>
<proteinExistence type="predicted"/>
<accession>Q8FSE4</accession>
<dbReference type="InterPro" id="IPR000878">
    <property type="entry name" value="4pyrrol_Mease"/>
</dbReference>
<evidence type="ECO:0000256" key="3">
    <source>
        <dbReference type="ARBA" id="ARBA00022691"/>
    </source>
</evidence>
<dbReference type="GO" id="GO:0006780">
    <property type="term" value="P:uroporphyrinogen III biosynthetic process"/>
    <property type="evidence" value="ECO:0007669"/>
    <property type="project" value="InterPro"/>
</dbReference>
<feature type="domain" description="Tetrapyrrole biosynthesis uroporphyrinogen III synthase" evidence="6">
    <location>
        <begin position="413"/>
        <end position="644"/>
    </location>
</feature>
<keyword evidence="2 7" id="KW-0808">Transferase</keyword>
<dbReference type="Pfam" id="PF00590">
    <property type="entry name" value="TP_methylase"/>
    <property type="match status" value="1"/>
</dbReference>
<dbReference type="HOGENOM" id="CLU_011276_6_0_11"/>
<dbReference type="KEGG" id="cef:CE0450"/>
<dbReference type="PANTHER" id="PTHR40082">
    <property type="entry name" value="BLR5956 PROTEIN"/>
    <property type="match status" value="1"/>
</dbReference>
<evidence type="ECO:0000256" key="2">
    <source>
        <dbReference type="ARBA" id="ARBA00022679"/>
    </source>
</evidence>
<reference evidence="7 8" key="1">
    <citation type="journal article" date="2003" name="Genome Res.">
        <title>Comparative complete genome sequence analysis of the amino acid replacements responsible for the thermostability of Corynebacterium efficiens.</title>
        <authorList>
            <person name="Nishio Y."/>
            <person name="Nakamura Y."/>
            <person name="Kawarabayasi Y."/>
            <person name="Usuda Y."/>
            <person name="Kimura E."/>
            <person name="Sugimoto S."/>
            <person name="Matsui K."/>
            <person name="Yamagishi A."/>
            <person name="Kikuchi H."/>
            <person name="Ikeo K."/>
            <person name="Gojobori T."/>
        </authorList>
    </citation>
    <scope>NUCLEOTIDE SEQUENCE [LARGE SCALE GENOMIC DNA]</scope>
    <source>
        <strain evidence="8">DSM 44549 / YS-314 / AJ 12310 / JCM 11189 / NBRC 100395</strain>
    </source>
</reference>
<dbReference type="EMBL" id="BA000035">
    <property type="protein sequence ID" value="BAC17260.1"/>
    <property type="molecule type" value="Genomic_DNA"/>
</dbReference>
<dbReference type="Gene3D" id="3.40.50.10090">
    <property type="match status" value="2"/>
</dbReference>
<dbReference type="Gene3D" id="3.30.950.10">
    <property type="entry name" value="Methyltransferase, Cobalt-precorrin-4 Transmethylase, Domain 2"/>
    <property type="match status" value="1"/>
</dbReference>
<dbReference type="FunFam" id="3.40.50.10090:FF:000002">
    <property type="entry name" value="Bifunctional uroporphyrinogen-III C-methyltransferase/uroporphyrinogen-III synthase"/>
    <property type="match status" value="1"/>
</dbReference>
<keyword evidence="3" id="KW-0949">S-adenosyl-L-methionine</keyword>
<evidence type="ECO:0000313" key="7">
    <source>
        <dbReference type="EMBL" id="BAC17260.1"/>
    </source>
</evidence>
<dbReference type="InterPro" id="IPR039793">
    <property type="entry name" value="UROS/Hem4"/>
</dbReference>
<dbReference type="eggNOG" id="COG1587">
    <property type="taxonomic scope" value="Bacteria"/>
</dbReference>
<dbReference type="STRING" id="196164.gene:10740848"/>
<dbReference type="InterPro" id="IPR014777">
    <property type="entry name" value="4pyrrole_Mease_sub1"/>
</dbReference>
<dbReference type="SUPFAM" id="SSF53790">
    <property type="entry name" value="Tetrapyrrole methylase"/>
    <property type="match status" value="1"/>
</dbReference>
<evidence type="ECO:0000256" key="1">
    <source>
        <dbReference type="ARBA" id="ARBA00022603"/>
    </source>
</evidence>
<keyword evidence="1 7" id="KW-0489">Methyltransferase</keyword>
<feature type="domain" description="Tetrapyrrole methylase" evidence="5">
    <location>
        <begin position="130"/>
        <end position="364"/>
    </location>
</feature>
<evidence type="ECO:0000259" key="6">
    <source>
        <dbReference type="Pfam" id="PF02602"/>
    </source>
</evidence>